<dbReference type="SMART" id="SM00129">
    <property type="entry name" value="KISc"/>
    <property type="match status" value="1"/>
</dbReference>
<dbReference type="Proteomes" id="UP001165121">
    <property type="component" value="Unassembled WGS sequence"/>
</dbReference>
<keyword evidence="3 7" id="KW-0547">Nucleotide-binding</keyword>
<keyword evidence="7" id="KW-0493">Microtubule</keyword>
<feature type="coiled-coil region" evidence="8">
    <location>
        <begin position="406"/>
        <end position="433"/>
    </location>
</feature>
<evidence type="ECO:0000256" key="9">
    <source>
        <dbReference type="SAM" id="MobiDB-lite"/>
    </source>
</evidence>
<dbReference type="PANTHER" id="PTHR47969:SF15">
    <property type="entry name" value="CHROMOSOME-ASSOCIATED KINESIN KIF4A-RELATED"/>
    <property type="match status" value="1"/>
</dbReference>
<comment type="caution">
    <text evidence="6">Lacks conserved residue(s) required for the propagation of feature annotation.</text>
</comment>
<dbReference type="InterPro" id="IPR019821">
    <property type="entry name" value="Kinesin_motor_CS"/>
</dbReference>
<feature type="compositionally biased region" description="Polar residues" evidence="9">
    <location>
        <begin position="316"/>
        <end position="325"/>
    </location>
</feature>
<accession>A0A9W7CU20</accession>
<keyword evidence="12" id="KW-1185">Reference proteome</keyword>
<evidence type="ECO:0000256" key="5">
    <source>
        <dbReference type="ARBA" id="ARBA00023054"/>
    </source>
</evidence>
<dbReference type="GO" id="GO:0003777">
    <property type="term" value="F:microtubule motor activity"/>
    <property type="evidence" value="ECO:0007669"/>
    <property type="project" value="InterPro"/>
</dbReference>
<dbReference type="GO" id="GO:0005524">
    <property type="term" value="F:ATP binding"/>
    <property type="evidence" value="ECO:0007669"/>
    <property type="project" value="UniProtKB-KW"/>
</dbReference>
<reference evidence="11" key="1">
    <citation type="submission" date="2023-04" db="EMBL/GenBank/DDBJ databases">
        <title>Phytophthora fragariaefolia NBRC 109709.</title>
        <authorList>
            <person name="Ichikawa N."/>
            <person name="Sato H."/>
            <person name="Tonouchi N."/>
        </authorList>
    </citation>
    <scope>NUCLEOTIDE SEQUENCE</scope>
    <source>
        <strain evidence="11">NBRC 109709</strain>
    </source>
</reference>
<feature type="region of interest" description="Disordered" evidence="9">
    <location>
        <begin position="513"/>
        <end position="564"/>
    </location>
</feature>
<dbReference type="InterPro" id="IPR027640">
    <property type="entry name" value="Kinesin-like_fam"/>
</dbReference>
<feature type="coiled-coil region" evidence="8">
    <location>
        <begin position="469"/>
        <end position="510"/>
    </location>
</feature>
<evidence type="ECO:0000256" key="2">
    <source>
        <dbReference type="ARBA" id="ARBA00022490"/>
    </source>
</evidence>
<dbReference type="OrthoDB" id="3176171at2759"/>
<dbReference type="AlphaFoldDB" id="A0A9W7CU20"/>
<gene>
    <name evidence="11" type="ORF">Pfra01_001395300</name>
</gene>
<evidence type="ECO:0000259" key="10">
    <source>
        <dbReference type="PROSITE" id="PS50067"/>
    </source>
</evidence>
<evidence type="ECO:0000256" key="7">
    <source>
        <dbReference type="RuleBase" id="RU000394"/>
    </source>
</evidence>
<dbReference type="PRINTS" id="PR00380">
    <property type="entry name" value="KINESINHEAVY"/>
</dbReference>
<dbReference type="InterPro" id="IPR027417">
    <property type="entry name" value="P-loop_NTPase"/>
</dbReference>
<dbReference type="GO" id="GO:0051231">
    <property type="term" value="P:spindle elongation"/>
    <property type="evidence" value="ECO:0007669"/>
    <property type="project" value="TreeGrafter"/>
</dbReference>
<feature type="coiled-coil region" evidence="8">
    <location>
        <begin position="194"/>
        <end position="221"/>
    </location>
</feature>
<dbReference type="Gene3D" id="3.40.850.10">
    <property type="entry name" value="Kinesin motor domain"/>
    <property type="match status" value="1"/>
</dbReference>
<dbReference type="GO" id="GO:0005874">
    <property type="term" value="C:microtubule"/>
    <property type="evidence" value="ECO:0007669"/>
    <property type="project" value="UniProtKB-KW"/>
</dbReference>
<sequence length="671" mass="74288">MNTYSSRSHAICTLTMEQHDVSAPEGGTETRLSKFHLVDLAGSERVRRTNAEGARFKEGVNINRGLLALGNVINALCDRSRTSSVVAHVPYRDSKLTRLLQDSLGGNSKTLMIACISPADANYEETSNTLRYASRARSIENQAVVNKERSTENEVAFLKRQLEIVQLQLLQQTHSVIDGSAQVDRHNISALDENEKLLSNINSLIMENQRLKRELLLANNAKEKWKGVADELTNKNKDVNRLDQLKTPSSVKMRILGTFQRDASKQELGNSSSSVSRLEQLRRFQSQKTMSKGSPTVKRKADDTISTNKRSRMLMSPSSNIQSIGKKNLFNGSPVLPSPGQKRELAESGVPAMETITTLLQQVMDSQDAILSAKEAVRTNLADRKALALKISRLEKSPPSGNDESIDGLRDNLRRITANIRLLQHKLTSIERTSSLPSGLFPTRVDACHELIRRIIYMLKDSREESMTHANSQKEIQALENKLKESTIELEALQRQLTKKKAVKKRKARESYETMETLFSSSDEEDDNSDADSDYVDDEDRRKTRTKRNKNSGTPATKASASKNADVMDEIDELLETSAATCCFCHNKCATKACACKSQNRDCGDECSCEPSKCRNKRGTASVPCPKIPATQVNNVADSSTPKSAGATSEVATVVYTPTPVSAREASVPRP</sequence>
<comment type="similarity">
    <text evidence="6 7">Belongs to the TRAFAC class myosin-kinesin ATPase superfamily. Kinesin family.</text>
</comment>
<evidence type="ECO:0000256" key="6">
    <source>
        <dbReference type="PROSITE-ProRule" id="PRU00283"/>
    </source>
</evidence>
<dbReference type="PROSITE" id="PS50067">
    <property type="entry name" value="KINESIN_MOTOR_2"/>
    <property type="match status" value="1"/>
</dbReference>
<dbReference type="InterPro" id="IPR036961">
    <property type="entry name" value="Kinesin_motor_dom_sf"/>
</dbReference>
<dbReference type="GO" id="GO:0005875">
    <property type="term" value="C:microtubule associated complex"/>
    <property type="evidence" value="ECO:0007669"/>
    <property type="project" value="TreeGrafter"/>
</dbReference>
<evidence type="ECO:0000256" key="1">
    <source>
        <dbReference type="ARBA" id="ARBA00004496"/>
    </source>
</evidence>
<evidence type="ECO:0000256" key="8">
    <source>
        <dbReference type="SAM" id="Coils"/>
    </source>
</evidence>
<feature type="compositionally biased region" description="Polar residues" evidence="9">
    <location>
        <begin position="285"/>
        <end position="294"/>
    </location>
</feature>
<evidence type="ECO:0000256" key="4">
    <source>
        <dbReference type="ARBA" id="ARBA00022840"/>
    </source>
</evidence>
<feature type="region of interest" description="Disordered" evidence="9">
    <location>
        <begin position="285"/>
        <end position="325"/>
    </location>
</feature>
<dbReference type="InterPro" id="IPR001752">
    <property type="entry name" value="Kinesin_motor_dom"/>
</dbReference>
<keyword evidence="4 7" id="KW-0067">ATP-binding</keyword>
<feature type="compositionally biased region" description="Acidic residues" evidence="9">
    <location>
        <begin position="522"/>
        <end position="538"/>
    </location>
</feature>
<dbReference type="GO" id="GO:0008017">
    <property type="term" value="F:microtubule binding"/>
    <property type="evidence" value="ECO:0007669"/>
    <property type="project" value="InterPro"/>
</dbReference>
<protein>
    <recommendedName>
        <fullName evidence="7">Kinesin-like protein</fullName>
    </recommendedName>
</protein>
<feature type="compositionally biased region" description="Polar residues" evidence="9">
    <location>
        <begin position="552"/>
        <end position="563"/>
    </location>
</feature>
<organism evidence="11 12">
    <name type="scientific">Phytophthora fragariaefolia</name>
    <dbReference type="NCBI Taxonomy" id="1490495"/>
    <lineage>
        <taxon>Eukaryota</taxon>
        <taxon>Sar</taxon>
        <taxon>Stramenopiles</taxon>
        <taxon>Oomycota</taxon>
        <taxon>Peronosporomycetes</taxon>
        <taxon>Peronosporales</taxon>
        <taxon>Peronosporaceae</taxon>
        <taxon>Phytophthora</taxon>
    </lineage>
</organism>
<dbReference type="PANTHER" id="PTHR47969">
    <property type="entry name" value="CHROMOSOME-ASSOCIATED KINESIN KIF4A-RELATED"/>
    <property type="match status" value="1"/>
</dbReference>
<evidence type="ECO:0000313" key="12">
    <source>
        <dbReference type="Proteomes" id="UP001165121"/>
    </source>
</evidence>
<comment type="caution">
    <text evidence="11">The sequence shown here is derived from an EMBL/GenBank/DDBJ whole genome shotgun (WGS) entry which is preliminary data.</text>
</comment>
<dbReference type="GO" id="GO:0007018">
    <property type="term" value="P:microtubule-based movement"/>
    <property type="evidence" value="ECO:0007669"/>
    <property type="project" value="InterPro"/>
</dbReference>
<evidence type="ECO:0000256" key="3">
    <source>
        <dbReference type="ARBA" id="ARBA00022741"/>
    </source>
</evidence>
<keyword evidence="5 8" id="KW-0175">Coiled coil</keyword>
<comment type="subcellular location">
    <subcellularLocation>
        <location evidence="1">Cytoplasm</location>
    </subcellularLocation>
</comment>
<keyword evidence="2" id="KW-0963">Cytoplasm</keyword>
<name>A0A9W7CU20_9STRA</name>
<proteinExistence type="inferred from homology"/>
<evidence type="ECO:0000313" key="11">
    <source>
        <dbReference type="EMBL" id="GMF42515.1"/>
    </source>
</evidence>
<keyword evidence="7" id="KW-0505">Motor protein</keyword>
<dbReference type="GO" id="GO:0005737">
    <property type="term" value="C:cytoplasm"/>
    <property type="evidence" value="ECO:0007669"/>
    <property type="project" value="UniProtKB-SubCell"/>
</dbReference>
<dbReference type="Pfam" id="PF00225">
    <property type="entry name" value="Kinesin"/>
    <property type="match status" value="1"/>
</dbReference>
<dbReference type="GO" id="GO:0007052">
    <property type="term" value="P:mitotic spindle organization"/>
    <property type="evidence" value="ECO:0007669"/>
    <property type="project" value="TreeGrafter"/>
</dbReference>
<dbReference type="SUPFAM" id="SSF52540">
    <property type="entry name" value="P-loop containing nucleoside triphosphate hydrolases"/>
    <property type="match status" value="1"/>
</dbReference>
<dbReference type="EMBL" id="BSXT01001451">
    <property type="protein sequence ID" value="GMF42515.1"/>
    <property type="molecule type" value="Genomic_DNA"/>
</dbReference>
<feature type="domain" description="Kinesin motor" evidence="10">
    <location>
        <begin position="1"/>
        <end position="139"/>
    </location>
</feature>
<dbReference type="PROSITE" id="PS00411">
    <property type="entry name" value="KINESIN_MOTOR_1"/>
    <property type="match status" value="1"/>
</dbReference>